<sequence length="216" mass="24796">MSSIFNLDNPFFTGLNKIVDAFFLSIIFLITCIPIVTIGPALTALYYATAKSLRRDRGYVSKEYFKAFKMNFKQGLVTGLIVMLMTVILIVDWNYAKRLHGNLGVVLFTIFTALMVLLLFVSIYIFPILSRFKTKLGQLFKTAFFMSIRHLPSTILMVIIIAFFALLVYLIWIPILFTPALCALLISFLMERILKKYMPPKADEEEKGGVDEWYLE</sequence>
<keyword evidence="1" id="KW-1133">Transmembrane helix</keyword>
<dbReference type="Pfam" id="PF04854">
    <property type="entry name" value="DUF624"/>
    <property type="match status" value="1"/>
</dbReference>
<feature type="transmembrane region" description="Helical" evidence="1">
    <location>
        <begin position="22"/>
        <end position="49"/>
    </location>
</feature>
<keyword evidence="1" id="KW-0812">Transmembrane</keyword>
<proteinExistence type="predicted"/>
<keyword evidence="3" id="KW-1185">Reference proteome</keyword>
<gene>
    <name evidence="2" type="ORF">SAMN02745217_00834</name>
</gene>
<evidence type="ECO:0000256" key="1">
    <source>
        <dbReference type="SAM" id="Phobius"/>
    </source>
</evidence>
<dbReference type="OrthoDB" id="9814991at2"/>
<organism evidence="2 3">
    <name type="scientific">Anaerocolumna xylanovorans DSM 12503</name>
    <dbReference type="NCBI Taxonomy" id="1121345"/>
    <lineage>
        <taxon>Bacteria</taxon>
        <taxon>Bacillati</taxon>
        <taxon>Bacillota</taxon>
        <taxon>Clostridia</taxon>
        <taxon>Lachnospirales</taxon>
        <taxon>Lachnospiraceae</taxon>
        <taxon>Anaerocolumna</taxon>
    </lineage>
</organism>
<dbReference type="InterPro" id="IPR006938">
    <property type="entry name" value="DUF624"/>
</dbReference>
<dbReference type="AlphaFoldDB" id="A0A1M7Y0M2"/>
<keyword evidence="1" id="KW-0472">Membrane</keyword>
<feature type="transmembrane region" description="Helical" evidence="1">
    <location>
        <begin position="103"/>
        <end position="129"/>
    </location>
</feature>
<dbReference type="EMBL" id="FRFD01000003">
    <property type="protein sequence ID" value="SHO45127.1"/>
    <property type="molecule type" value="Genomic_DNA"/>
</dbReference>
<feature type="transmembrane region" description="Helical" evidence="1">
    <location>
        <begin position="70"/>
        <end position="91"/>
    </location>
</feature>
<reference evidence="2 3" key="1">
    <citation type="submission" date="2016-12" db="EMBL/GenBank/DDBJ databases">
        <authorList>
            <person name="Song W.-J."/>
            <person name="Kurnit D.M."/>
        </authorList>
    </citation>
    <scope>NUCLEOTIDE SEQUENCE [LARGE SCALE GENOMIC DNA]</scope>
    <source>
        <strain evidence="2 3">DSM 12503</strain>
    </source>
</reference>
<accession>A0A1M7Y0M2</accession>
<evidence type="ECO:0000313" key="2">
    <source>
        <dbReference type="EMBL" id="SHO45127.1"/>
    </source>
</evidence>
<dbReference type="RefSeq" id="WP_073587494.1">
    <property type="nucleotide sequence ID" value="NZ_FRFD01000003.1"/>
</dbReference>
<name>A0A1M7Y0M2_9FIRM</name>
<evidence type="ECO:0000313" key="3">
    <source>
        <dbReference type="Proteomes" id="UP000184612"/>
    </source>
</evidence>
<feature type="transmembrane region" description="Helical" evidence="1">
    <location>
        <begin position="150"/>
        <end position="170"/>
    </location>
</feature>
<dbReference type="STRING" id="1121345.SAMN02745217_00834"/>
<dbReference type="Proteomes" id="UP000184612">
    <property type="component" value="Unassembled WGS sequence"/>
</dbReference>
<protein>
    <submittedName>
        <fullName evidence="2">Uncharacterized membrane protein YesL</fullName>
    </submittedName>
</protein>